<proteinExistence type="predicted"/>
<feature type="transmembrane region" description="Helical" evidence="2">
    <location>
        <begin position="268"/>
        <end position="289"/>
    </location>
</feature>
<evidence type="ECO:0000256" key="1">
    <source>
        <dbReference type="SAM" id="MobiDB-lite"/>
    </source>
</evidence>
<dbReference type="PANTHER" id="PTHR18640">
    <property type="entry name" value="SOLUTE CARRIER FAMILY 10 MEMBER 7"/>
    <property type="match status" value="1"/>
</dbReference>
<feature type="transmembrane region" description="Helical" evidence="2">
    <location>
        <begin position="65"/>
        <end position="84"/>
    </location>
</feature>
<feature type="compositionally biased region" description="Basic and acidic residues" evidence="1">
    <location>
        <begin position="403"/>
        <end position="415"/>
    </location>
</feature>
<gene>
    <name evidence="3" type="ORF">Vbra_2886</name>
</gene>
<feature type="region of interest" description="Disordered" evidence="1">
    <location>
        <begin position="365"/>
        <end position="415"/>
    </location>
</feature>
<dbReference type="OMA" id="NCAPATI"/>
<dbReference type="Gene3D" id="1.20.1530.20">
    <property type="match status" value="1"/>
</dbReference>
<dbReference type="Pfam" id="PF13593">
    <property type="entry name" value="SBF_like"/>
    <property type="match status" value="1"/>
</dbReference>
<reference evidence="3 4" key="1">
    <citation type="submission" date="2014-11" db="EMBL/GenBank/DDBJ databases">
        <authorList>
            <person name="Zhu J."/>
            <person name="Qi W."/>
            <person name="Song R."/>
        </authorList>
    </citation>
    <scope>NUCLEOTIDE SEQUENCE [LARGE SCALE GENOMIC DNA]</scope>
</reference>
<dbReference type="InterPro" id="IPR038770">
    <property type="entry name" value="Na+/solute_symporter_sf"/>
</dbReference>
<feature type="transmembrane region" description="Helical" evidence="2">
    <location>
        <begin position="198"/>
        <end position="221"/>
    </location>
</feature>
<dbReference type="InterPro" id="IPR016833">
    <property type="entry name" value="Put_Na-Bile_cotransptr"/>
</dbReference>
<feature type="transmembrane region" description="Helical" evidence="2">
    <location>
        <begin position="32"/>
        <end position="53"/>
    </location>
</feature>
<dbReference type="InParanoid" id="A0A0G4ENK2"/>
<keyword evidence="2" id="KW-0812">Transmembrane</keyword>
<feature type="compositionally biased region" description="Basic and acidic residues" evidence="1">
    <location>
        <begin position="365"/>
        <end position="382"/>
    </location>
</feature>
<keyword evidence="2" id="KW-0472">Membrane</keyword>
<dbReference type="AlphaFoldDB" id="A0A0G4ENK2"/>
<evidence type="ECO:0000256" key="2">
    <source>
        <dbReference type="SAM" id="Phobius"/>
    </source>
</evidence>
<organism evidence="3 4">
    <name type="scientific">Vitrella brassicaformis (strain CCMP3155)</name>
    <dbReference type="NCBI Taxonomy" id="1169540"/>
    <lineage>
        <taxon>Eukaryota</taxon>
        <taxon>Sar</taxon>
        <taxon>Alveolata</taxon>
        <taxon>Colpodellida</taxon>
        <taxon>Vitrellaceae</taxon>
        <taxon>Vitrella</taxon>
    </lineage>
</organism>
<accession>A0A0G4ENK2</accession>
<sequence length="415" mass="44101">MANQEKEGTGVKEDGPWAKRWSALLKFCDTHYLPLGLVVFVIFGALVPVPGKWVAGIDGPLPEGLMGQLCVCIVFVLSGIKLQFAEVKEGLSCWRGAVYGTLSILLLTPLAGFGLVFVPLEPPDLSLGLALFALMPMTLTSGVILTKQAEGNTPLALLFTVATNFIAIFTLPATVPLLVDAAQEGGQQESDEGVDVSIDGAGMLLSLTYSILIPLVVGKVLSFWPPVLKFANSHKRLMKHVPAQCIILIVWMKVSGSVAKIAKLDPEMVLAAAAVAIAMHIVFLVLNALSSLLLRLPPPIMKAVVVCASQKTLPVCVTVIEFLPTELGSRGIMVIGAILGHFTQILIDAFLASWWAQRTQRQRRETYAAEPKAPHDATDGKVADATADAVGPPGDVSGCEDSSANREAGHKSNVV</sequence>
<dbReference type="PhylomeDB" id="A0A0G4ENK2"/>
<evidence type="ECO:0000313" key="3">
    <source>
        <dbReference type="EMBL" id="CEL99178.1"/>
    </source>
</evidence>
<feature type="transmembrane region" description="Helical" evidence="2">
    <location>
        <begin position="332"/>
        <end position="356"/>
    </location>
</feature>
<protein>
    <submittedName>
        <fullName evidence="3">Uncharacterized protein</fullName>
    </submittedName>
</protein>
<dbReference type="VEuPathDB" id="CryptoDB:Vbra_2886"/>
<dbReference type="PANTHER" id="PTHR18640:SF10">
    <property type="entry name" value="SODIUM_METABOLITE COTRANSPORTER BASS4, CHLOROPLASTIC-RELATED"/>
    <property type="match status" value="1"/>
</dbReference>
<dbReference type="OrthoDB" id="188035at2759"/>
<evidence type="ECO:0000313" key="4">
    <source>
        <dbReference type="Proteomes" id="UP000041254"/>
    </source>
</evidence>
<dbReference type="Proteomes" id="UP000041254">
    <property type="component" value="Unassembled WGS sequence"/>
</dbReference>
<keyword evidence="4" id="KW-1185">Reference proteome</keyword>
<feature type="transmembrane region" description="Helical" evidence="2">
    <location>
        <begin position="157"/>
        <end position="178"/>
    </location>
</feature>
<name>A0A0G4ENK2_VITBC</name>
<feature type="transmembrane region" description="Helical" evidence="2">
    <location>
        <begin position="96"/>
        <end position="119"/>
    </location>
</feature>
<feature type="transmembrane region" description="Helical" evidence="2">
    <location>
        <begin position="125"/>
        <end position="145"/>
    </location>
</feature>
<keyword evidence="2" id="KW-1133">Transmembrane helix</keyword>
<dbReference type="EMBL" id="CDMY01000275">
    <property type="protein sequence ID" value="CEL99178.1"/>
    <property type="molecule type" value="Genomic_DNA"/>
</dbReference>